<keyword evidence="4" id="KW-1185">Reference proteome</keyword>
<dbReference type="Pfam" id="PF03398">
    <property type="entry name" value="Ist1"/>
    <property type="match status" value="1"/>
</dbReference>
<evidence type="ECO:0000313" key="3">
    <source>
        <dbReference type="EMBL" id="KAI5082063.1"/>
    </source>
</evidence>
<feature type="region of interest" description="Disordered" evidence="2">
    <location>
        <begin position="240"/>
        <end position="268"/>
    </location>
</feature>
<feature type="region of interest" description="Disordered" evidence="2">
    <location>
        <begin position="310"/>
        <end position="336"/>
    </location>
</feature>
<dbReference type="GO" id="GO:0015031">
    <property type="term" value="P:protein transport"/>
    <property type="evidence" value="ECO:0007669"/>
    <property type="project" value="InterPro"/>
</dbReference>
<feature type="compositionally biased region" description="Polar residues" evidence="2">
    <location>
        <begin position="404"/>
        <end position="426"/>
    </location>
</feature>
<feature type="region of interest" description="Disordered" evidence="2">
    <location>
        <begin position="376"/>
        <end position="491"/>
    </location>
</feature>
<reference evidence="3" key="1">
    <citation type="submission" date="2021-01" db="EMBL/GenBank/DDBJ databases">
        <title>Adiantum capillus-veneris genome.</title>
        <authorList>
            <person name="Fang Y."/>
            <person name="Liao Q."/>
        </authorList>
    </citation>
    <scope>NUCLEOTIDE SEQUENCE</scope>
    <source>
        <strain evidence="3">H3</strain>
        <tissue evidence="3">Leaf</tissue>
    </source>
</reference>
<feature type="compositionally biased region" description="Polar residues" evidence="2">
    <location>
        <begin position="242"/>
        <end position="262"/>
    </location>
</feature>
<protein>
    <recommendedName>
        <fullName evidence="5">Regulator of Vps4 activity in the MVB pathway protein</fullName>
    </recommendedName>
</protein>
<sequence length="513" mass="56628">MSRIKLLRNKRDVQLKKMKGELANLLKANQEPSAHLKAEHIYREQNIMAAYEIIELFCQQIADHLPIIEAQKQCPIDLREAVGTIIYAAPRCTDIPELGKLRHYFSAKYGKEFTAIAGELRADCGVNRVVTEKLSTSRPSIELKLNLMKDVAVEYKLDWDPVALKSQLLTPREDLLEGPSQLVGARRTSFRSSSEEPAYSPSKQNQKSAGVEAREERQFIPFVRPTLEAESSLSISQSASQVLTPQKQSSFGHASHGSSVSFHNEDETQAAIERRKSFKNVVFAAHKAAESAERAAAAARAAIAIAGQNLDETGSSTDNESGDEASQSSHYESRTNLPFIEADEGRELYSKQYQLQQGGHLEHSASPSVLSIERFADDDDDDDRCGSDSVSPSTFMPGRHGKNRASSQGINNRVSTSQSVGYQEHNTSSHKRNHETSRAAPIFDSDEWDDSNNENAVETASSIGTGPRVRAPPRLPEGQTPSLTKSTFAHPKLPDCDEFVAHFRALKAINAKQ</sequence>
<accession>A0A9D4V9E3</accession>
<evidence type="ECO:0000313" key="4">
    <source>
        <dbReference type="Proteomes" id="UP000886520"/>
    </source>
</evidence>
<comment type="caution">
    <text evidence="3">The sequence shown here is derived from an EMBL/GenBank/DDBJ whole genome shotgun (WGS) entry which is preliminary data.</text>
</comment>
<evidence type="ECO:0000256" key="1">
    <source>
        <dbReference type="ARBA" id="ARBA00005536"/>
    </source>
</evidence>
<evidence type="ECO:0008006" key="5">
    <source>
        <dbReference type="Google" id="ProtNLM"/>
    </source>
</evidence>
<dbReference type="PANTHER" id="PTHR12161">
    <property type="entry name" value="IST1 FAMILY MEMBER"/>
    <property type="match status" value="1"/>
</dbReference>
<proteinExistence type="inferred from homology"/>
<dbReference type="InterPro" id="IPR042277">
    <property type="entry name" value="IST1-like"/>
</dbReference>
<dbReference type="Gene3D" id="1.20.1260.60">
    <property type="entry name" value="Vacuolar protein sorting-associated protein Ist1"/>
    <property type="match status" value="1"/>
</dbReference>
<evidence type="ECO:0000256" key="2">
    <source>
        <dbReference type="SAM" id="MobiDB-lite"/>
    </source>
</evidence>
<dbReference type="Proteomes" id="UP000886520">
    <property type="component" value="Chromosome 2"/>
</dbReference>
<dbReference type="EMBL" id="JABFUD020000003">
    <property type="protein sequence ID" value="KAI5082063.1"/>
    <property type="molecule type" value="Genomic_DNA"/>
</dbReference>
<organism evidence="3 4">
    <name type="scientific">Adiantum capillus-veneris</name>
    <name type="common">Maidenhair fern</name>
    <dbReference type="NCBI Taxonomy" id="13818"/>
    <lineage>
        <taxon>Eukaryota</taxon>
        <taxon>Viridiplantae</taxon>
        <taxon>Streptophyta</taxon>
        <taxon>Embryophyta</taxon>
        <taxon>Tracheophyta</taxon>
        <taxon>Polypodiopsida</taxon>
        <taxon>Polypodiidae</taxon>
        <taxon>Polypodiales</taxon>
        <taxon>Pteridineae</taxon>
        <taxon>Pteridaceae</taxon>
        <taxon>Vittarioideae</taxon>
        <taxon>Adiantum</taxon>
    </lineage>
</organism>
<name>A0A9D4V9E3_ADICA</name>
<dbReference type="FunFam" id="1.20.1260.60:FF:000003">
    <property type="entry name" value="IST1-like protein isoform A"/>
    <property type="match status" value="1"/>
</dbReference>
<gene>
    <name evidence="3" type="ORF">GOP47_0001806</name>
</gene>
<dbReference type="AlphaFoldDB" id="A0A9D4V9E3"/>
<dbReference type="InterPro" id="IPR005061">
    <property type="entry name" value="Ist1"/>
</dbReference>
<dbReference type="OrthoDB" id="29853at2759"/>
<feature type="region of interest" description="Disordered" evidence="2">
    <location>
        <begin position="180"/>
        <end position="211"/>
    </location>
</feature>
<dbReference type="PANTHER" id="PTHR12161:SF5">
    <property type="entry name" value="IST1 HOMOLOG"/>
    <property type="match status" value="1"/>
</dbReference>
<comment type="similarity">
    <text evidence="1">Belongs to the IST1 family.</text>
</comment>